<reference evidence="4" key="1">
    <citation type="submission" date="2020-10" db="EMBL/GenBank/DDBJ databases">
        <authorList>
            <person name="Han B."/>
            <person name="Lu T."/>
            <person name="Zhao Q."/>
            <person name="Huang X."/>
            <person name="Zhao Y."/>
        </authorList>
    </citation>
    <scope>NUCLEOTIDE SEQUENCE</scope>
</reference>
<protein>
    <recommendedName>
        <fullName evidence="3">Glycosyltransferase N-terminal domain-containing protein</fullName>
    </recommendedName>
</protein>
<dbReference type="PANTHER" id="PTHR48047:SF8">
    <property type="entry name" value="FLAVONOL 3-O-GLUCOSYLTRANSFERASE UGT89B1"/>
    <property type="match status" value="1"/>
</dbReference>
<accession>A0A811Q6Z9</accession>
<dbReference type="PANTHER" id="PTHR48047">
    <property type="entry name" value="GLYCOSYLTRANSFERASE"/>
    <property type="match status" value="1"/>
</dbReference>
<name>A0A811Q6Z9_9POAL</name>
<comment type="caution">
    <text evidence="4">The sequence shown here is derived from an EMBL/GenBank/DDBJ whole genome shotgun (WGS) entry which is preliminary data.</text>
</comment>
<evidence type="ECO:0000313" key="5">
    <source>
        <dbReference type="Proteomes" id="UP000604825"/>
    </source>
</evidence>
<gene>
    <name evidence="4" type="ORF">NCGR_LOCUS36646</name>
</gene>
<evidence type="ECO:0000256" key="1">
    <source>
        <dbReference type="ARBA" id="ARBA00009995"/>
    </source>
</evidence>
<dbReference type="OrthoDB" id="5835829at2759"/>
<keyword evidence="5" id="KW-1185">Reference proteome</keyword>
<proteinExistence type="inferred from homology"/>
<dbReference type="GO" id="GO:0035251">
    <property type="term" value="F:UDP-glucosyltransferase activity"/>
    <property type="evidence" value="ECO:0007669"/>
    <property type="project" value="TreeGrafter"/>
</dbReference>
<dbReference type="AlphaFoldDB" id="A0A811Q6Z9"/>
<sequence>MDTPPPPPEKREGNDGNGMPHVLVVPFPAQGHMLALLDLVALLATRGGAELSVTVAITAGNAPLLEPLLDACPSVGVVTLPFPSSPLLPACCGENTRDLPFHLFRMFIPALAELRAPLLAWCKAQAPHQRVTAVVSDLFTRWARPLAAELGARYVTFSPSSALHVAFSRPLWRDMPQRPRADADDDDDEAVVTFPDVRGAHSFPWRRMPITYRLHKVGDEPCEMICQIYLWSLLDTECVVLNSFAALEPTYLDDCRSAPLVPRLRDAARAVAVAGGVRGGRAGSELGGHRVVWAAGTLTVLPEGFEAATASRGMVICGWRPQVEILRHRAVGWFLMHCGMNAVLEADSAGVAMLTWSMGADHFFNKIVVEEAGVAMHVAEGADTVPDAGRMAEAIAAAVGDEGTAIRERGVELGRKAAAAVAEGGSSYMDFQELVHMLAKVD</sequence>
<evidence type="ECO:0000256" key="2">
    <source>
        <dbReference type="ARBA" id="ARBA00022679"/>
    </source>
</evidence>
<evidence type="ECO:0000259" key="3">
    <source>
        <dbReference type="Pfam" id="PF26168"/>
    </source>
</evidence>
<evidence type="ECO:0000313" key="4">
    <source>
        <dbReference type="EMBL" id="CAD6253001.1"/>
    </source>
</evidence>
<feature type="domain" description="Glycosyltransferase N-terminal" evidence="3">
    <location>
        <begin position="22"/>
        <end position="150"/>
    </location>
</feature>
<dbReference type="SUPFAM" id="SSF53756">
    <property type="entry name" value="UDP-Glycosyltransferase/glycogen phosphorylase"/>
    <property type="match status" value="1"/>
</dbReference>
<dbReference type="EMBL" id="CAJGYO010000009">
    <property type="protein sequence ID" value="CAD6253001.1"/>
    <property type="molecule type" value="Genomic_DNA"/>
</dbReference>
<dbReference type="CDD" id="cd03784">
    <property type="entry name" value="GT1_Gtf-like"/>
    <property type="match status" value="1"/>
</dbReference>
<dbReference type="Proteomes" id="UP000604825">
    <property type="component" value="Unassembled WGS sequence"/>
</dbReference>
<keyword evidence="2" id="KW-0808">Transferase</keyword>
<dbReference type="Pfam" id="PF00201">
    <property type="entry name" value="UDPGT"/>
    <property type="match status" value="1"/>
</dbReference>
<dbReference type="Pfam" id="PF26168">
    <property type="entry name" value="Glyco_transf_N"/>
    <property type="match status" value="1"/>
</dbReference>
<comment type="similarity">
    <text evidence="1">Belongs to the UDP-glycosyltransferase family.</text>
</comment>
<dbReference type="Gene3D" id="3.40.50.2000">
    <property type="entry name" value="Glycogen Phosphorylase B"/>
    <property type="match status" value="2"/>
</dbReference>
<dbReference type="InterPro" id="IPR058980">
    <property type="entry name" value="Glyco_transf_N"/>
</dbReference>
<dbReference type="InterPro" id="IPR002213">
    <property type="entry name" value="UDP_glucos_trans"/>
</dbReference>
<organism evidence="4 5">
    <name type="scientific">Miscanthus lutarioriparius</name>
    <dbReference type="NCBI Taxonomy" id="422564"/>
    <lineage>
        <taxon>Eukaryota</taxon>
        <taxon>Viridiplantae</taxon>
        <taxon>Streptophyta</taxon>
        <taxon>Embryophyta</taxon>
        <taxon>Tracheophyta</taxon>
        <taxon>Spermatophyta</taxon>
        <taxon>Magnoliopsida</taxon>
        <taxon>Liliopsida</taxon>
        <taxon>Poales</taxon>
        <taxon>Poaceae</taxon>
        <taxon>PACMAD clade</taxon>
        <taxon>Panicoideae</taxon>
        <taxon>Andropogonodae</taxon>
        <taxon>Andropogoneae</taxon>
        <taxon>Saccharinae</taxon>
        <taxon>Miscanthus</taxon>
    </lineage>
</organism>